<evidence type="ECO:0000313" key="3">
    <source>
        <dbReference type="Proteomes" id="UP000191418"/>
    </source>
</evidence>
<evidence type="ECO:0000259" key="1">
    <source>
        <dbReference type="Pfam" id="PF13460"/>
    </source>
</evidence>
<dbReference type="Gene3D" id="3.40.50.720">
    <property type="entry name" value="NAD(P)-binding Rossmann-like Domain"/>
    <property type="match status" value="1"/>
</dbReference>
<proteinExistence type="predicted"/>
<evidence type="ECO:0000313" key="2">
    <source>
        <dbReference type="EMBL" id="OPX56394.1"/>
    </source>
</evidence>
<dbReference type="AlphaFoldDB" id="A0A1T4QIU3"/>
<protein>
    <submittedName>
        <fullName evidence="2">NAD-dependent epimerase</fullName>
    </submittedName>
</protein>
<accession>A0A1T4QIU3</accession>
<dbReference type="EMBL" id="MTSM01000003">
    <property type="protein sequence ID" value="OPX56394.1"/>
    <property type="molecule type" value="Genomic_DNA"/>
</dbReference>
<dbReference type="PANTHER" id="PTHR15020">
    <property type="entry name" value="FLAVIN REDUCTASE-RELATED"/>
    <property type="match status" value="1"/>
</dbReference>
<dbReference type="STRING" id="64969.SAMN02745127_01885"/>
<feature type="domain" description="NAD(P)-binding" evidence="1">
    <location>
        <begin position="7"/>
        <end position="222"/>
    </location>
</feature>
<name>A0A1T4QIU3_9GAMM</name>
<dbReference type="Proteomes" id="UP000191418">
    <property type="component" value="Unassembled WGS sequence"/>
</dbReference>
<keyword evidence="3" id="KW-1185">Reference proteome</keyword>
<dbReference type="SUPFAM" id="SSF51735">
    <property type="entry name" value="NAD(P)-binding Rossmann-fold domains"/>
    <property type="match status" value="1"/>
</dbReference>
<dbReference type="InterPro" id="IPR036291">
    <property type="entry name" value="NAD(P)-bd_dom_sf"/>
</dbReference>
<sequence>MTTLVVGASGATGRLVVDQLLLQGQMVKVVVRAGSSLPAHFQLNKKISITYADLLDLSDEQLIEQVQGCEAVVCCLGHNLSFKGIFGQPRRLVTEATQRLCQAVEATKPKQAIKFILMNSVGNQNKAAGEKVSLMHSAVILLLRACLPPHPDNEQAAAFLQRSLMASPSIEWVAVRPDSLIDEPEVSAYSLHPSPIRDALFDSGKTSRINVAHFMVQLITQPALWQQWRGQLPVIYND</sequence>
<gene>
    <name evidence="2" type="ORF">BTE48_02895</name>
</gene>
<comment type="caution">
    <text evidence="2">The sequence shown here is derived from an EMBL/GenBank/DDBJ whole genome shotgun (WGS) entry which is preliminary data.</text>
</comment>
<dbReference type="PANTHER" id="PTHR15020:SF11">
    <property type="entry name" value="OS06G0360300 PROTEIN"/>
    <property type="match status" value="1"/>
</dbReference>
<dbReference type="RefSeq" id="WP_078745482.1">
    <property type="nucleotide sequence ID" value="NZ_FUXG01000012.1"/>
</dbReference>
<dbReference type="InterPro" id="IPR016040">
    <property type="entry name" value="NAD(P)-bd_dom"/>
</dbReference>
<reference evidence="2 3" key="1">
    <citation type="submission" date="2017-01" db="EMBL/GenBank/DDBJ databases">
        <title>Genome Sequencing of a Marine Spirillum, Oceanospirillum multiglobuliferum ATCC 33336, from Japan.</title>
        <authorList>
            <person name="Carney J.G."/>
            <person name="Trachtenberg A.M."/>
            <person name="Rheaume B.A."/>
            <person name="Linnane J.D."/>
            <person name="Pitts N.L."/>
            <person name="Mykles D.L."/>
            <person name="Maclea K.S."/>
        </authorList>
    </citation>
    <scope>NUCLEOTIDE SEQUENCE [LARGE SCALE GENOMIC DNA]</scope>
    <source>
        <strain evidence="2 3">ATCC 33336</strain>
    </source>
</reference>
<dbReference type="Pfam" id="PF13460">
    <property type="entry name" value="NAD_binding_10"/>
    <property type="match status" value="1"/>
</dbReference>
<organism evidence="2 3">
    <name type="scientific">Oceanospirillum multiglobuliferum</name>
    <dbReference type="NCBI Taxonomy" id="64969"/>
    <lineage>
        <taxon>Bacteria</taxon>
        <taxon>Pseudomonadati</taxon>
        <taxon>Pseudomonadota</taxon>
        <taxon>Gammaproteobacteria</taxon>
        <taxon>Oceanospirillales</taxon>
        <taxon>Oceanospirillaceae</taxon>
        <taxon>Oceanospirillum</taxon>
    </lineage>
</organism>
<dbReference type="OrthoDB" id="9785372at2"/>